<feature type="signal peptide" evidence="2">
    <location>
        <begin position="1"/>
        <end position="17"/>
    </location>
</feature>
<dbReference type="CDD" id="cd01831">
    <property type="entry name" value="Endoglucanase_E_like"/>
    <property type="match status" value="1"/>
</dbReference>
<dbReference type="InterPro" id="IPR052762">
    <property type="entry name" value="PCW_deacetylase/CE"/>
</dbReference>
<reference evidence="4 5" key="1">
    <citation type="journal article" date="2014" name="PLoS ONE">
        <title>Rumen cellulosomics: divergent fiber-degrading strategies revealed by comparative genome-wide analysis of six ruminococcal strains.</title>
        <authorList>
            <person name="Dassa B."/>
            <person name="Borovok I."/>
            <person name="Ruimy-Israeli V."/>
            <person name="Lamed R."/>
            <person name="Flint H.J."/>
            <person name="Duncan S.H."/>
            <person name="Henrissat B."/>
            <person name="Coutinho P."/>
            <person name="Morrison M."/>
            <person name="Mosoni P."/>
            <person name="Yeoman C.J."/>
            <person name="White B.A."/>
            <person name="Bayer E.A."/>
        </authorList>
    </citation>
    <scope>NUCLEOTIDE SEQUENCE [LARGE SCALE GENOMIC DNA]</scope>
    <source>
        <strain evidence="4 5">007c</strain>
    </source>
</reference>
<dbReference type="SUPFAM" id="SSF49785">
    <property type="entry name" value="Galactose-binding domain-like"/>
    <property type="match status" value="1"/>
</dbReference>
<dbReference type="Gene3D" id="3.40.50.1110">
    <property type="entry name" value="SGNH hydrolase"/>
    <property type="match status" value="1"/>
</dbReference>
<feature type="chain" id="PRO_5038805983" description="CBM-cenC domain-containing protein" evidence="2">
    <location>
        <begin position="18"/>
        <end position="575"/>
    </location>
</feature>
<feature type="domain" description="CBM-cenC" evidence="3">
    <location>
        <begin position="463"/>
        <end position="557"/>
    </location>
</feature>
<dbReference type="AlphaFoldDB" id="W7V0M3"/>
<name>W7V0M3_RUMFL</name>
<dbReference type="GO" id="GO:0016798">
    <property type="term" value="F:hydrolase activity, acting on glycosyl bonds"/>
    <property type="evidence" value="ECO:0007669"/>
    <property type="project" value="InterPro"/>
</dbReference>
<accession>W7V0M3</accession>
<dbReference type="Pfam" id="PF02018">
    <property type="entry name" value="CBM_4_9"/>
    <property type="match status" value="1"/>
</dbReference>
<dbReference type="InterPro" id="IPR001087">
    <property type="entry name" value="GDSL"/>
</dbReference>
<dbReference type="PATRIC" id="fig|1341157.4.peg.986"/>
<evidence type="ECO:0000313" key="5">
    <source>
        <dbReference type="Proteomes" id="UP000019365"/>
    </source>
</evidence>
<proteinExistence type="predicted"/>
<keyword evidence="2" id="KW-0732">Signal</keyword>
<dbReference type="InterPro" id="IPR003305">
    <property type="entry name" value="CenC_carb-bd"/>
</dbReference>
<evidence type="ECO:0000256" key="1">
    <source>
        <dbReference type="ARBA" id="ARBA00022801"/>
    </source>
</evidence>
<dbReference type="EMBL" id="ATAX01000016">
    <property type="protein sequence ID" value="EWM54322.1"/>
    <property type="molecule type" value="Genomic_DNA"/>
</dbReference>
<keyword evidence="1" id="KW-0378">Hydrolase</keyword>
<dbReference type="RefSeq" id="WP_037297726.1">
    <property type="nucleotide sequence ID" value="NZ_ATAX01000016.1"/>
</dbReference>
<evidence type="ECO:0000313" key="4">
    <source>
        <dbReference type="EMBL" id="EWM54322.1"/>
    </source>
</evidence>
<dbReference type="SUPFAM" id="SSF52266">
    <property type="entry name" value="SGNH hydrolase"/>
    <property type="match status" value="1"/>
</dbReference>
<dbReference type="PANTHER" id="PTHR37834:SF2">
    <property type="entry name" value="ESTERASE, SGNH HYDROLASE-TYPE"/>
    <property type="match status" value="1"/>
</dbReference>
<dbReference type="Pfam" id="PF00657">
    <property type="entry name" value="Lipase_GDSL"/>
    <property type="match status" value="1"/>
</dbReference>
<organism evidence="4 5">
    <name type="scientific">Ruminococcus flavefaciens 007c</name>
    <dbReference type="NCBI Taxonomy" id="1341157"/>
    <lineage>
        <taxon>Bacteria</taxon>
        <taxon>Bacillati</taxon>
        <taxon>Bacillota</taxon>
        <taxon>Clostridia</taxon>
        <taxon>Eubacteriales</taxon>
        <taxon>Oscillospiraceae</taxon>
        <taxon>Ruminococcus</taxon>
    </lineage>
</organism>
<protein>
    <recommendedName>
        <fullName evidence="3">CBM-cenC domain-containing protein</fullName>
    </recommendedName>
</protein>
<dbReference type="PANTHER" id="PTHR37834">
    <property type="entry name" value="GDSL-LIKE LIPASE/ACYLHYDROLASE DOMAIN PROTEIN (AFU_ORTHOLOGUE AFUA_2G00620)"/>
    <property type="match status" value="1"/>
</dbReference>
<dbReference type="eggNOG" id="COG2755">
    <property type="taxonomic scope" value="Bacteria"/>
</dbReference>
<dbReference type="InterPro" id="IPR008979">
    <property type="entry name" value="Galactose-bd-like_sf"/>
</dbReference>
<dbReference type="GO" id="GO:0052689">
    <property type="term" value="F:carboxylic ester hydrolase activity"/>
    <property type="evidence" value="ECO:0007669"/>
    <property type="project" value="InterPro"/>
</dbReference>
<comment type="caution">
    <text evidence="4">The sequence shown here is derived from an EMBL/GenBank/DDBJ whole genome shotgun (WGS) entry which is preliminary data.</text>
</comment>
<keyword evidence="5" id="KW-1185">Reference proteome</keyword>
<sequence length="575" mass="62094">MKKSIAAALTAALAVTAAGNTSSSAIRYTPEELNALGSFLLGKSAVGSADLNSDSVCDIFDMVAMRRSFTFSSGEFKDTVVAPTEEYVNMVNRNVFSEGTAWLVQSGGAVEFNVSRARSVTITLKGDGSEKNDADHRPRYAILVNNDPVMTECLSESEKEITVFDIDTPIDAEIKVIHLSEANNGAVGVSSIKVNSDSVTPIAPTPEKDLYIEFVGDSITCAYGVEGKDQYEGFKTSTENFMKSYAYLTAEKLGAEYSTACYSGYGVVSAYSSDGSRNTSGLLGDCYDYAAAQGSFKVHWNHSSRPADVVVVNLGTNDNTYVSKDYEKRGPEFTEKYVELLAKIHKAQPEAAIICTVGTMGCSEMFPYIEDAVEQFRRTSSMGDRITAYLSATQDMNSDGLGSDWHPTYTTQQKAAAVLADKICRMIGRESDQVGLDVSADAEFTAALDKKVGADAATYFSEYDRSFWVNVVTGGSDANDVQAVLSPIGLKKNGKYNLSFSATAPEGSSLPVEVRNKDGSRIYFRGTFVSKGEKTPFEADFICPDDVSDGEFALFMGGKDYTSVTIYSLKLIKTA</sequence>
<dbReference type="Gene3D" id="2.60.120.260">
    <property type="entry name" value="Galactose-binding domain-like"/>
    <property type="match status" value="2"/>
</dbReference>
<dbReference type="InterPro" id="IPR037461">
    <property type="entry name" value="CtCE2-like_dom"/>
</dbReference>
<dbReference type="InterPro" id="IPR036514">
    <property type="entry name" value="SGNH_hydro_sf"/>
</dbReference>
<dbReference type="Proteomes" id="UP000019365">
    <property type="component" value="Unassembled WGS sequence"/>
</dbReference>
<evidence type="ECO:0000256" key="2">
    <source>
        <dbReference type="SAM" id="SignalP"/>
    </source>
</evidence>
<dbReference type="OrthoDB" id="9801375at2"/>
<evidence type="ECO:0000259" key="3">
    <source>
        <dbReference type="Pfam" id="PF02018"/>
    </source>
</evidence>
<gene>
    <name evidence="4" type="ORF">RF007C_11985</name>
</gene>